<dbReference type="EMBL" id="QJKJ01008237">
    <property type="protein sequence ID" value="RDX80393.1"/>
    <property type="molecule type" value="Genomic_DNA"/>
</dbReference>
<comment type="caution">
    <text evidence="1">The sequence shown here is derived from an EMBL/GenBank/DDBJ whole genome shotgun (WGS) entry which is preliminary data.</text>
</comment>
<protein>
    <recommendedName>
        <fullName evidence="3">Reverse transcriptase domain-containing protein</fullName>
    </recommendedName>
</protein>
<name>A0A371FQP6_MUCPR</name>
<dbReference type="PANTHER" id="PTHR24559:SF444">
    <property type="entry name" value="REVERSE TRANSCRIPTASE DOMAIN-CONTAINING PROTEIN"/>
    <property type="match status" value="1"/>
</dbReference>
<sequence length="117" mass="13703">MEEEARPIRQHQRRLNPTILNVVKKEVTKSLAAGIKSGMTIMKNQHNELVPMQIQNNWQVCIDYRRLKQATHKDHFPLPFIDQMDSTDTCKSTLPFGLCNVLNTFQRCMIRIFSDFL</sequence>
<proteinExistence type="predicted"/>
<dbReference type="InterPro" id="IPR043502">
    <property type="entry name" value="DNA/RNA_pol_sf"/>
</dbReference>
<dbReference type="SUPFAM" id="SSF56672">
    <property type="entry name" value="DNA/RNA polymerases"/>
    <property type="match status" value="1"/>
</dbReference>
<dbReference type="AlphaFoldDB" id="A0A371FQP6"/>
<evidence type="ECO:0008006" key="3">
    <source>
        <dbReference type="Google" id="ProtNLM"/>
    </source>
</evidence>
<dbReference type="InterPro" id="IPR053134">
    <property type="entry name" value="RNA-dir_DNA_polymerase"/>
</dbReference>
<reference evidence="1" key="1">
    <citation type="submission" date="2018-05" db="EMBL/GenBank/DDBJ databases">
        <title>Draft genome of Mucuna pruriens seed.</title>
        <authorList>
            <person name="Nnadi N.E."/>
            <person name="Vos R."/>
            <person name="Hasami M.H."/>
            <person name="Devisetty U.K."/>
            <person name="Aguiy J.C."/>
        </authorList>
    </citation>
    <scope>NUCLEOTIDE SEQUENCE [LARGE SCALE GENOMIC DNA]</scope>
    <source>
        <strain evidence="1">JCA_2017</strain>
    </source>
</reference>
<feature type="non-terminal residue" evidence="1">
    <location>
        <position position="1"/>
    </location>
</feature>
<keyword evidence="2" id="KW-1185">Reference proteome</keyword>
<gene>
    <name evidence="1" type="ORF">CR513_39069</name>
</gene>
<dbReference type="OrthoDB" id="1738562at2759"/>
<dbReference type="Proteomes" id="UP000257109">
    <property type="component" value="Unassembled WGS sequence"/>
</dbReference>
<organism evidence="1 2">
    <name type="scientific">Mucuna pruriens</name>
    <name type="common">Velvet bean</name>
    <name type="synonym">Dolichos pruriens</name>
    <dbReference type="NCBI Taxonomy" id="157652"/>
    <lineage>
        <taxon>Eukaryota</taxon>
        <taxon>Viridiplantae</taxon>
        <taxon>Streptophyta</taxon>
        <taxon>Embryophyta</taxon>
        <taxon>Tracheophyta</taxon>
        <taxon>Spermatophyta</taxon>
        <taxon>Magnoliopsida</taxon>
        <taxon>eudicotyledons</taxon>
        <taxon>Gunneridae</taxon>
        <taxon>Pentapetalae</taxon>
        <taxon>rosids</taxon>
        <taxon>fabids</taxon>
        <taxon>Fabales</taxon>
        <taxon>Fabaceae</taxon>
        <taxon>Papilionoideae</taxon>
        <taxon>50 kb inversion clade</taxon>
        <taxon>NPAAA clade</taxon>
        <taxon>indigoferoid/millettioid clade</taxon>
        <taxon>Phaseoleae</taxon>
        <taxon>Mucuna</taxon>
    </lineage>
</organism>
<dbReference type="Gene3D" id="3.10.10.10">
    <property type="entry name" value="HIV Type 1 Reverse Transcriptase, subunit A, domain 1"/>
    <property type="match status" value="1"/>
</dbReference>
<evidence type="ECO:0000313" key="1">
    <source>
        <dbReference type="EMBL" id="RDX80393.1"/>
    </source>
</evidence>
<accession>A0A371FQP6</accession>
<evidence type="ECO:0000313" key="2">
    <source>
        <dbReference type="Proteomes" id="UP000257109"/>
    </source>
</evidence>
<dbReference type="PANTHER" id="PTHR24559">
    <property type="entry name" value="TRANSPOSON TY3-I GAG-POL POLYPROTEIN"/>
    <property type="match status" value="1"/>
</dbReference>